<organism evidence="3 4">
    <name type="scientific">[Clostridium] methylpentosum DSM 5476</name>
    <dbReference type="NCBI Taxonomy" id="537013"/>
    <lineage>
        <taxon>Bacteria</taxon>
        <taxon>Bacillati</taxon>
        <taxon>Bacillota</taxon>
        <taxon>Clostridia</taxon>
        <taxon>Eubacteriales</taxon>
        <taxon>Oscillospiraceae</taxon>
        <taxon>Oscillospiraceae incertae sedis</taxon>
    </lineage>
</organism>
<dbReference type="Pfam" id="PF05598">
    <property type="entry name" value="DUF772"/>
    <property type="match status" value="1"/>
</dbReference>
<dbReference type="Pfam" id="PF13751">
    <property type="entry name" value="DDE_Tnp_1_6"/>
    <property type="match status" value="1"/>
</dbReference>
<dbReference type="InterPro" id="IPR008490">
    <property type="entry name" value="Transposase_InsH_N"/>
</dbReference>
<dbReference type="AlphaFoldDB" id="C0EJA6"/>
<feature type="domain" description="Transposase InsH N-terminal" evidence="1">
    <location>
        <begin position="31"/>
        <end position="112"/>
    </location>
</feature>
<protein>
    <submittedName>
        <fullName evidence="3">Transposase, IS4 family</fullName>
    </submittedName>
</protein>
<dbReference type="HOGENOM" id="CLU_021293_0_1_9"/>
<comment type="caution">
    <text evidence="3">The sequence shown here is derived from an EMBL/GenBank/DDBJ whole genome shotgun (WGS) entry which is preliminary data.</text>
</comment>
<dbReference type="InterPro" id="IPR047629">
    <property type="entry name" value="IS1182_transpos"/>
</dbReference>
<keyword evidence="4" id="KW-1185">Reference proteome</keyword>
<sequence length="524" mass="62132">MNNNTEKYYNSKQGRLPLFISDRLDICDPVLAFDKIMEEIGIEKYLKPEPLHKMGRPGYNRVNMLKTILFGFMDTGYASLRELEDRCRVNLRYMYLMDQETPSYRAFSYFINEEIKESAQDIFKAVISYIQAAEGIDLQHLYIDGSKFEANANKYTWVWKKATEKSRYRLFDKITTLLTEMNETLAYTGLKIETNTEYTPDSLEAILSRYDFVCHIDENTFVYGRGHRKSREQRYYERLKEYIEKLSEYVEKIQICGPERNSYAKTDHDATFMRMKKDYMGNDQLLPAYNIQIGVADEYIAVADVMQYRSDMDCFVPLMEKFHELYGFYPRYPVADAGYGSFNNYLFCHEHGMEKFMKFPMYKKETTDEKYHDDPFRAVNFETDSEGDLICPNGRKFHFAYRKAVKGNQYGRQEEYYTCEDCSGCPYAERCKKTEKNRTVRINAELSSMHQEVLENLQSIHGALLRMNRSIQAEGTFGIIKYDRWYKRIVRRGQESVRLELFLVSIGHNLYKFHNKQKRQREVA</sequence>
<dbReference type="PANTHER" id="PTHR33408:SF2">
    <property type="entry name" value="TRANSPOSASE DDE DOMAIN-CONTAINING PROTEIN"/>
    <property type="match status" value="1"/>
</dbReference>
<dbReference type="InterPro" id="IPR025668">
    <property type="entry name" value="Tnp_DDE_dom"/>
</dbReference>
<evidence type="ECO:0000313" key="4">
    <source>
        <dbReference type="Proteomes" id="UP000003340"/>
    </source>
</evidence>
<proteinExistence type="predicted"/>
<gene>
    <name evidence="3" type="ORF">CLOSTMETH_03959</name>
</gene>
<evidence type="ECO:0000259" key="1">
    <source>
        <dbReference type="Pfam" id="PF05598"/>
    </source>
</evidence>
<dbReference type="EMBL" id="ACEC01000142">
    <property type="protein sequence ID" value="EEG28444.1"/>
    <property type="molecule type" value="Genomic_DNA"/>
</dbReference>
<feature type="domain" description="Transposase DDE" evidence="2">
    <location>
        <begin position="390"/>
        <end position="514"/>
    </location>
</feature>
<evidence type="ECO:0000259" key="2">
    <source>
        <dbReference type="Pfam" id="PF13751"/>
    </source>
</evidence>
<reference evidence="3 4" key="2">
    <citation type="submission" date="2009-02" db="EMBL/GenBank/DDBJ databases">
        <title>Draft genome sequence of Clostridium methylpentosum (DSM 5476).</title>
        <authorList>
            <person name="Sudarsanam P."/>
            <person name="Ley R."/>
            <person name="Guruge J."/>
            <person name="Turnbaugh P.J."/>
            <person name="Mahowald M."/>
            <person name="Liep D."/>
            <person name="Gordon J."/>
        </authorList>
    </citation>
    <scope>NUCLEOTIDE SEQUENCE [LARGE SCALE GENOMIC DNA]</scope>
    <source>
        <strain evidence="3 4">DSM 5476</strain>
    </source>
</reference>
<dbReference type="NCBIfam" id="NF033551">
    <property type="entry name" value="transpos_IS1182"/>
    <property type="match status" value="1"/>
</dbReference>
<reference evidence="3 4" key="1">
    <citation type="submission" date="2009-01" db="EMBL/GenBank/DDBJ databases">
        <authorList>
            <person name="Fulton L."/>
            <person name="Clifton S."/>
            <person name="Fulton B."/>
            <person name="Xu J."/>
            <person name="Minx P."/>
            <person name="Pepin K.H."/>
            <person name="Johnson M."/>
            <person name="Bhonagiri V."/>
            <person name="Nash W.E."/>
            <person name="Mardis E.R."/>
            <person name="Wilson R.K."/>
        </authorList>
    </citation>
    <scope>NUCLEOTIDE SEQUENCE [LARGE SCALE GENOMIC DNA]</scope>
    <source>
        <strain evidence="3 4">DSM 5476</strain>
    </source>
</reference>
<dbReference type="PANTHER" id="PTHR33408">
    <property type="entry name" value="TRANSPOSASE"/>
    <property type="match status" value="1"/>
</dbReference>
<accession>C0EJA6</accession>
<dbReference type="Proteomes" id="UP000003340">
    <property type="component" value="Unassembled WGS sequence"/>
</dbReference>
<name>C0EJA6_9FIRM</name>
<dbReference type="eggNOG" id="COG3666">
    <property type="taxonomic scope" value="Bacteria"/>
</dbReference>
<evidence type="ECO:0000313" key="3">
    <source>
        <dbReference type="EMBL" id="EEG28444.1"/>
    </source>
</evidence>